<dbReference type="STRING" id="914234.M2RAJ9"/>
<protein>
    <submittedName>
        <fullName evidence="2">Uncharacterized protein</fullName>
    </submittedName>
</protein>
<dbReference type="Proteomes" id="UP000016930">
    <property type="component" value="Unassembled WGS sequence"/>
</dbReference>
<feature type="region of interest" description="Disordered" evidence="1">
    <location>
        <begin position="185"/>
        <end position="208"/>
    </location>
</feature>
<dbReference type="EMBL" id="KB445799">
    <property type="protein sequence ID" value="EMD35816.1"/>
    <property type="molecule type" value="Genomic_DNA"/>
</dbReference>
<proteinExistence type="predicted"/>
<evidence type="ECO:0000313" key="2">
    <source>
        <dbReference type="EMBL" id="EMD35816.1"/>
    </source>
</evidence>
<dbReference type="OrthoDB" id="381190at2759"/>
<dbReference type="HOGENOM" id="CLU_1320755_0_0_1"/>
<name>M2RAJ9_CERS8</name>
<accession>M2RAJ9</accession>
<organism evidence="2 3">
    <name type="scientific">Ceriporiopsis subvermispora (strain B)</name>
    <name type="common">White-rot fungus</name>
    <name type="synonym">Gelatoporia subvermispora</name>
    <dbReference type="NCBI Taxonomy" id="914234"/>
    <lineage>
        <taxon>Eukaryota</taxon>
        <taxon>Fungi</taxon>
        <taxon>Dikarya</taxon>
        <taxon>Basidiomycota</taxon>
        <taxon>Agaricomycotina</taxon>
        <taxon>Agaricomycetes</taxon>
        <taxon>Polyporales</taxon>
        <taxon>Gelatoporiaceae</taxon>
        <taxon>Gelatoporia</taxon>
    </lineage>
</organism>
<evidence type="ECO:0000256" key="1">
    <source>
        <dbReference type="SAM" id="MobiDB-lite"/>
    </source>
</evidence>
<sequence length="208" mass="22784">MAMLGIIHGLLLAYQELLLHGMAVLPIGHLLTQLGKLSKCFATFLAVGCIAAAVGSEIKPFFNSIMVYIKQGLQMDRKKNVPSKEPTFQCADMLAEMASLSNQLDLIFVHHAGRLFCPSSAEHVQLGLAIIVACKHFIQPTEKGQLLLTSVRMLCTRCEKVWCSSTAGPLRVALHHYSAAKVAAKVEPKPEPEETDAYIHKLQGQPPR</sequence>
<dbReference type="AlphaFoldDB" id="M2RAJ9"/>
<keyword evidence="3" id="KW-1185">Reference proteome</keyword>
<evidence type="ECO:0000313" key="3">
    <source>
        <dbReference type="Proteomes" id="UP000016930"/>
    </source>
</evidence>
<reference evidence="2 3" key="1">
    <citation type="journal article" date="2012" name="Proc. Natl. Acad. Sci. U.S.A.">
        <title>Comparative genomics of Ceriporiopsis subvermispora and Phanerochaete chrysosporium provide insight into selective ligninolysis.</title>
        <authorList>
            <person name="Fernandez-Fueyo E."/>
            <person name="Ruiz-Duenas F.J."/>
            <person name="Ferreira P."/>
            <person name="Floudas D."/>
            <person name="Hibbett D.S."/>
            <person name="Canessa P."/>
            <person name="Larrondo L.F."/>
            <person name="James T.Y."/>
            <person name="Seelenfreund D."/>
            <person name="Lobos S."/>
            <person name="Polanco R."/>
            <person name="Tello M."/>
            <person name="Honda Y."/>
            <person name="Watanabe T."/>
            <person name="Watanabe T."/>
            <person name="Ryu J.S."/>
            <person name="Kubicek C.P."/>
            <person name="Schmoll M."/>
            <person name="Gaskell J."/>
            <person name="Hammel K.E."/>
            <person name="St John F.J."/>
            <person name="Vanden Wymelenberg A."/>
            <person name="Sabat G."/>
            <person name="Splinter BonDurant S."/>
            <person name="Syed K."/>
            <person name="Yadav J.S."/>
            <person name="Doddapaneni H."/>
            <person name="Subramanian V."/>
            <person name="Lavin J.L."/>
            <person name="Oguiza J.A."/>
            <person name="Perez G."/>
            <person name="Pisabarro A.G."/>
            <person name="Ramirez L."/>
            <person name="Santoyo F."/>
            <person name="Master E."/>
            <person name="Coutinho P.M."/>
            <person name="Henrissat B."/>
            <person name="Lombard V."/>
            <person name="Magnuson J.K."/>
            <person name="Kuees U."/>
            <person name="Hori C."/>
            <person name="Igarashi K."/>
            <person name="Samejima M."/>
            <person name="Held B.W."/>
            <person name="Barry K.W."/>
            <person name="LaButti K.M."/>
            <person name="Lapidus A."/>
            <person name="Lindquist E.A."/>
            <person name="Lucas S.M."/>
            <person name="Riley R."/>
            <person name="Salamov A.A."/>
            <person name="Hoffmeister D."/>
            <person name="Schwenk D."/>
            <person name="Hadar Y."/>
            <person name="Yarden O."/>
            <person name="de Vries R.P."/>
            <person name="Wiebenga A."/>
            <person name="Stenlid J."/>
            <person name="Eastwood D."/>
            <person name="Grigoriev I.V."/>
            <person name="Berka R.M."/>
            <person name="Blanchette R.A."/>
            <person name="Kersten P."/>
            <person name="Martinez A.T."/>
            <person name="Vicuna R."/>
            <person name="Cullen D."/>
        </authorList>
    </citation>
    <scope>NUCLEOTIDE SEQUENCE [LARGE SCALE GENOMIC DNA]</scope>
    <source>
        <strain evidence="2 3">B</strain>
    </source>
</reference>
<gene>
    <name evidence="2" type="ORF">CERSUDRAFT_74645</name>
</gene>